<reference evidence="1 2" key="1">
    <citation type="submission" date="2022-08" db="EMBL/GenBank/DDBJ databases">
        <title>Whole genome sequencing-based tracing of a 2022 introduction and outbreak of Xanthomonas hortorum pv. pelargonii.</title>
        <authorList>
            <person name="Iruegas-Bocardo F."/>
            <person name="Weisberg A.K."/>
            <person name="Riutta E.R."/>
            <person name="Kilday K."/>
            <person name="Bonkowski J.C."/>
            <person name="Creswell T."/>
            <person name="Daughtrey M.L."/>
            <person name="Rane K."/>
            <person name="Grunwald N.J."/>
            <person name="Chang J.H."/>
            <person name="Putnam M.L."/>
        </authorList>
    </citation>
    <scope>NUCLEOTIDE SEQUENCE [LARGE SCALE GENOMIC DNA]</scope>
    <source>
        <strain evidence="1 2">22-323</strain>
    </source>
</reference>
<name>A0AAU0BF79_9XANT</name>
<dbReference type="EMBL" id="CP103836">
    <property type="protein sequence ID" value="WOB50839.1"/>
    <property type="molecule type" value="Genomic_DNA"/>
</dbReference>
<evidence type="ECO:0000313" key="1">
    <source>
        <dbReference type="EMBL" id="WOB50839.1"/>
    </source>
</evidence>
<dbReference type="AlphaFoldDB" id="A0AAU0BF79"/>
<dbReference type="RefSeq" id="WP_316697012.1">
    <property type="nucleotide sequence ID" value="NZ_CP103836.1"/>
</dbReference>
<sequence>MPKIHRSNGLHESLSPNGLAGFDQESIVKLHEYTAPEFLGLSKFSSKKKKVNASTMQNLKLAEDTVLKVK</sequence>
<keyword evidence="2" id="KW-1185">Reference proteome</keyword>
<organism evidence="1 2">
    <name type="scientific">Xanthomonas hydrangeae</name>
    <dbReference type="NCBI Taxonomy" id="2775159"/>
    <lineage>
        <taxon>Bacteria</taxon>
        <taxon>Pseudomonadati</taxon>
        <taxon>Pseudomonadota</taxon>
        <taxon>Gammaproteobacteria</taxon>
        <taxon>Lysobacterales</taxon>
        <taxon>Lysobacteraceae</taxon>
        <taxon>Xanthomonas</taxon>
    </lineage>
</organism>
<proteinExistence type="predicted"/>
<dbReference type="Proteomes" id="UP001302716">
    <property type="component" value="Chromosome"/>
</dbReference>
<evidence type="ECO:0000313" key="2">
    <source>
        <dbReference type="Proteomes" id="UP001302716"/>
    </source>
</evidence>
<protein>
    <submittedName>
        <fullName evidence="1">Uncharacterized protein</fullName>
    </submittedName>
</protein>
<gene>
    <name evidence="1" type="ORF">NYR97_05470</name>
</gene>
<accession>A0AAU0BF79</accession>